<dbReference type="Gene3D" id="1.25.40.10">
    <property type="entry name" value="Tetratricopeptide repeat domain"/>
    <property type="match status" value="3"/>
</dbReference>
<dbReference type="SMART" id="SM00028">
    <property type="entry name" value="TPR"/>
    <property type="match status" value="8"/>
</dbReference>
<protein>
    <submittedName>
        <fullName evidence="5">Tetratricopeptide repeat protein</fullName>
    </submittedName>
</protein>
<feature type="region of interest" description="Disordered" evidence="4">
    <location>
        <begin position="403"/>
        <end position="427"/>
    </location>
</feature>
<keyword evidence="2 3" id="KW-0802">TPR repeat</keyword>
<dbReference type="InterPro" id="IPR011990">
    <property type="entry name" value="TPR-like_helical_dom_sf"/>
</dbReference>
<feature type="compositionally biased region" description="Low complexity" evidence="4">
    <location>
        <begin position="403"/>
        <end position="424"/>
    </location>
</feature>
<accession>A0A494YCM2</accession>
<evidence type="ECO:0000256" key="1">
    <source>
        <dbReference type="ARBA" id="ARBA00022737"/>
    </source>
</evidence>
<feature type="repeat" description="TPR" evidence="3">
    <location>
        <begin position="87"/>
        <end position="120"/>
    </location>
</feature>
<dbReference type="PROSITE" id="PS50293">
    <property type="entry name" value="TPR_REGION"/>
    <property type="match status" value="1"/>
</dbReference>
<dbReference type="OrthoDB" id="9814129at2"/>
<feature type="repeat" description="TPR" evidence="3">
    <location>
        <begin position="53"/>
        <end position="86"/>
    </location>
</feature>
<dbReference type="PANTHER" id="PTHR44858">
    <property type="entry name" value="TETRATRICOPEPTIDE REPEAT PROTEIN 6"/>
    <property type="match status" value="1"/>
</dbReference>
<keyword evidence="1" id="KW-0677">Repeat</keyword>
<dbReference type="Pfam" id="PF07719">
    <property type="entry name" value="TPR_2"/>
    <property type="match status" value="2"/>
</dbReference>
<dbReference type="InterPro" id="IPR019734">
    <property type="entry name" value="TPR_rpt"/>
</dbReference>
<evidence type="ECO:0000313" key="6">
    <source>
        <dbReference type="Proteomes" id="UP000270342"/>
    </source>
</evidence>
<comment type="caution">
    <text evidence="5">The sequence shown here is derived from an EMBL/GenBank/DDBJ whole genome shotgun (WGS) entry which is preliminary data.</text>
</comment>
<proteinExistence type="predicted"/>
<feature type="repeat" description="TPR" evidence="3">
    <location>
        <begin position="121"/>
        <end position="154"/>
    </location>
</feature>
<feature type="repeat" description="TPR" evidence="3">
    <location>
        <begin position="257"/>
        <end position="290"/>
    </location>
</feature>
<evidence type="ECO:0000256" key="2">
    <source>
        <dbReference type="ARBA" id="ARBA00022803"/>
    </source>
</evidence>
<feature type="region of interest" description="Disordered" evidence="4">
    <location>
        <begin position="1"/>
        <end position="21"/>
    </location>
</feature>
<keyword evidence="6" id="KW-1185">Reference proteome</keyword>
<gene>
    <name evidence="5" type="ORF">D7S86_00430</name>
</gene>
<dbReference type="SUPFAM" id="SSF48452">
    <property type="entry name" value="TPR-like"/>
    <property type="match status" value="1"/>
</dbReference>
<dbReference type="Pfam" id="PF13432">
    <property type="entry name" value="TPR_16"/>
    <property type="match status" value="1"/>
</dbReference>
<evidence type="ECO:0000256" key="4">
    <source>
        <dbReference type="SAM" id="MobiDB-lite"/>
    </source>
</evidence>
<name>A0A494YCM2_9BURK</name>
<dbReference type="InterPro" id="IPR050498">
    <property type="entry name" value="Ycf3"/>
</dbReference>
<dbReference type="InterPro" id="IPR013105">
    <property type="entry name" value="TPR_2"/>
</dbReference>
<dbReference type="PANTHER" id="PTHR44858:SF1">
    <property type="entry name" value="UDP-N-ACETYLGLUCOSAMINE--PEPTIDE N-ACETYLGLUCOSAMINYLTRANSFERASE SPINDLY-RELATED"/>
    <property type="match status" value="1"/>
</dbReference>
<dbReference type="Proteomes" id="UP000270342">
    <property type="component" value="Unassembled WGS sequence"/>
</dbReference>
<feature type="repeat" description="TPR" evidence="3">
    <location>
        <begin position="155"/>
        <end position="188"/>
    </location>
</feature>
<reference evidence="5 6" key="1">
    <citation type="submission" date="2018-10" db="EMBL/GenBank/DDBJ databases">
        <title>Robbsia sp. DHC34, isolated from soil.</title>
        <authorList>
            <person name="Gao Z.-H."/>
            <person name="Qiu L.-H."/>
        </authorList>
    </citation>
    <scope>NUCLEOTIDE SEQUENCE [LARGE SCALE GENOMIC DNA]</scope>
    <source>
        <strain evidence="5 6">DHC34</strain>
    </source>
</reference>
<dbReference type="AlphaFoldDB" id="A0A494YCM2"/>
<organism evidence="5 6">
    <name type="scientific">Pararobbsia silviterrae</name>
    <dbReference type="NCBI Taxonomy" id="1792498"/>
    <lineage>
        <taxon>Bacteria</taxon>
        <taxon>Pseudomonadati</taxon>
        <taxon>Pseudomonadota</taxon>
        <taxon>Betaproteobacteria</taxon>
        <taxon>Burkholderiales</taxon>
        <taxon>Burkholderiaceae</taxon>
        <taxon>Pararobbsia</taxon>
    </lineage>
</organism>
<feature type="repeat" description="TPR" evidence="3">
    <location>
        <begin position="19"/>
        <end position="52"/>
    </location>
</feature>
<dbReference type="Gene3D" id="3.40.50.2000">
    <property type="entry name" value="Glycogen Phosphorylase B"/>
    <property type="match status" value="1"/>
</dbReference>
<dbReference type="PROSITE" id="PS50005">
    <property type="entry name" value="TPR"/>
    <property type="match status" value="6"/>
</dbReference>
<dbReference type="SUPFAM" id="SSF53756">
    <property type="entry name" value="UDP-Glycosyltransferase/glycogen phosphorylase"/>
    <property type="match status" value="1"/>
</dbReference>
<evidence type="ECO:0000256" key="3">
    <source>
        <dbReference type="PROSITE-ProRule" id="PRU00339"/>
    </source>
</evidence>
<sequence length="640" mass="69019">MKKTGAKAPGRAPSASAGASSEWQQAVALHRAGRLDEAARLYERAIARDPRHGEAHSLLGLVALKQGDAARAADLLRRATELDPASVGAHANLAAAYKALGDRARALRSYETALSLNPAYVDGWIQAGHLLGELGQPRDALDRYDRALQIDAAHAGAWVGRGITLRRLGAYAQALACFDRVLARDPNRLDARHHRGAVLLELGRDADALAEFDTLLAARPDDGPAWSSRGFALMRLHRDAEAVAAVERAVAVAPHYPPAWVNCGTVMLAQCRYADARAAFERALALAPALVDARWNLANLDLLEGRFDAGWRGFEARWHSRHHETRRHATIPAWLGDASIDGARVLLWHEQGLGDTLQFCRFARDIAARGASPVLEVQPALKRLLSSSLPGIEVIETGAASDTTVAADSSDTTGASRSSSLSDATDMRKTQNANRAYDYAIPLMSLPLALGQTLASVPAEPAYLHADPALCADWAARLGPRSTRLRVGFAISGNSTHRNDANRSIALRAFAPILDRVDAVMLQKGLRDADAHALADYPNVRYIGDAIADFADTAAAIAQCDLVISADTSVAHLAGALGARVWVLVPANPDWRWQLGRDDTPWYASATLFRQTRTGDWGSVFERILRALDSLDAHRRSTPP</sequence>
<dbReference type="Pfam" id="PF14559">
    <property type="entry name" value="TPR_19"/>
    <property type="match status" value="1"/>
</dbReference>
<evidence type="ECO:0000313" key="5">
    <source>
        <dbReference type="EMBL" id="RKP58468.1"/>
    </source>
</evidence>
<dbReference type="EMBL" id="RBZU01000001">
    <property type="protein sequence ID" value="RKP58468.1"/>
    <property type="molecule type" value="Genomic_DNA"/>
</dbReference>
<dbReference type="RefSeq" id="WP_121082061.1">
    <property type="nucleotide sequence ID" value="NZ_RBZU01000001.1"/>
</dbReference>